<dbReference type="InterPro" id="IPR035965">
    <property type="entry name" value="PAS-like_dom_sf"/>
</dbReference>
<dbReference type="InterPro" id="IPR029787">
    <property type="entry name" value="Nucleotide_cyclase"/>
</dbReference>
<dbReference type="PROSITE" id="PS50887">
    <property type="entry name" value="GGDEF"/>
    <property type="match status" value="1"/>
</dbReference>
<dbReference type="SUPFAM" id="SSF141868">
    <property type="entry name" value="EAL domain-like"/>
    <property type="match status" value="1"/>
</dbReference>
<reference evidence="5 6" key="2">
    <citation type="submission" date="2015-10" db="EMBL/GenBank/DDBJ databases">
        <title>Draft Genome Sequence of Prosthecomicrobium hirschii ATCC 27832.</title>
        <authorList>
            <person name="Daniel J."/>
            <person name="Givan S.A."/>
            <person name="Brun Y.V."/>
            <person name="Brown P.J."/>
        </authorList>
    </citation>
    <scope>NUCLEOTIDE SEQUENCE [LARGE SCALE GENOMIC DNA]</scope>
    <source>
        <strain evidence="5 6">16</strain>
    </source>
</reference>
<dbReference type="Gene3D" id="3.30.70.270">
    <property type="match status" value="1"/>
</dbReference>
<dbReference type="RefSeq" id="WP_054357142.1">
    <property type="nucleotide sequence ID" value="NZ_LJYW01000001.1"/>
</dbReference>
<organism evidence="5 6">
    <name type="scientific">Prosthecodimorpha hirschii</name>
    <dbReference type="NCBI Taxonomy" id="665126"/>
    <lineage>
        <taxon>Bacteria</taxon>
        <taxon>Pseudomonadati</taxon>
        <taxon>Pseudomonadota</taxon>
        <taxon>Alphaproteobacteria</taxon>
        <taxon>Hyphomicrobiales</taxon>
        <taxon>Ancalomicrobiaceae</taxon>
        <taxon>Prosthecodimorpha</taxon>
    </lineage>
</organism>
<gene>
    <name evidence="5" type="ORF">ABB55_01020</name>
</gene>
<evidence type="ECO:0000313" key="6">
    <source>
        <dbReference type="Proteomes" id="UP000048984"/>
    </source>
</evidence>
<proteinExistence type="predicted"/>
<dbReference type="CDD" id="cd01948">
    <property type="entry name" value="EAL"/>
    <property type="match status" value="1"/>
</dbReference>
<evidence type="ECO:0000259" key="3">
    <source>
        <dbReference type="PROSITE" id="PS50883"/>
    </source>
</evidence>
<dbReference type="EMBL" id="LJYW01000001">
    <property type="protein sequence ID" value="KPL50979.1"/>
    <property type="molecule type" value="Genomic_DNA"/>
</dbReference>
<dbReference type="InterPro" id="IPR001633">
    <property type="entry name" value="EAL_dom"/>
</dbReference>
<evidence type="ECO:0000259" key="2">
    <source>
        <dbReference type="PROSITE" id="PS50112"/>
    </source>
</evidence>
<dbReference type="SUPFAM" id="SSF55785">
    <property type="entry name" value="PYP-like sensor domain (PAS domain)"/>
    <property type="match status" value="2"/>
</dbReference>
<dbReference type="Gene3D" id="3.30.450.20">
    <property type="entry name" value="PAS domain"/>
    <property type="match status" value="2"/>
</dbReference>
<dbReference type="InterPro" id="IPR003018">
    <property type="entry name" value="GAF"/>
</dbReference>
<dbReference type="InterPro" id="IPR000014">
    <property type="entry name" value="PAS"/>
</dbReference>
<dbReference type="AlphaFoldDB" id="A0A0P6VG35"/>
<dbReference type="InterPro" id="IPR029016">
    <property type="entry name" value="GAF-like_dom_sf"/>
</dbReference>
<dbReference type="InterPro" id="IPR052155">
    <property type="entry name" value="Biofilm_reg_signaling"/>
</dbReference>
<dbReference type="Pfam" id="PF00990">
    <property type="entry name" value="GGDEF"/>
    <property type="match status" value="1"/>
</dbReference>
<dbReference type="PANTHER" id="PTHR44757">
    <property type="entry name" value="DIGUANYLATE CYCLASE DGCP"/>
    <property type="match status" value="1"/>
</dbReference>
<dbReference type="SMART" id="SM00267">
    <property type="entry name" value="GGDEF"/>
    <property type="match status" value="1"/>
</dbReference>
<sequence length="862" mass="94795">MQSIALSDRAGSGRPTPPTEAERLRRLRQYHILETPPEASFDEIARLAATVINSSIALLCIADESCHWTKASVGIDLPFLRRDVSFCDHTLASGQIFVVLDATTDPRFADNPYVVGPPHLRFYLGCPLTDAEGYQIGTICCLDSSPRTEVLQSQLDAIASLARITVDRLELRRRSVVLAKAQKKAEAAEAVARAAHARLREAIDILPEAIVFMDAEKRLELWNRRYSELFPDVVKPWRPEPPTGGSAADIGPLLDRPTPPAVAVREQRFENGRWFRYDERQTADGGTIGIRVDITELKQRETSIKLLFDRNPVPLWLCDAETLRVIAVNDATLHLYGYSRAEALAMALPDICIGCPDVMRSEIDLQATTDGHAAPRPQRHRRAFGTPIDVLPFIRTIDFEDRPALLFGVVDITERLRAEARIKHLAHHDPLTDLPNRALFQDRLAEAIAQAKGEGSQVALCLVDLDRFKIINDTLGHAAGDAVLRVVARRLARLAGPTDMVARLGGDEFALVVAGSGRDPATVLAEVPRIFDDPIICNGEIIQISGSAGAAIVPEDGTEPVTLMQNADVALYASKAEGRNRLTLFDQNMRAKLVRLNTLTVRFRQALRDGELVPHYQPVVNLSHFTIRGYEALLRWNHPQEGLLTAADFAEVFDIPELAVAIGRYMLDAVTRDMRAWLDAGIDFGCVAVNVTAADLKSEGFAERVLDTLATRGIPPNRLIIEATENSLVEQDNVAVAKVLDTLDAEGVYIALDDFGTGHSSLVHLRQFNIATLKIDRSFVRDMTTDREDAAIVHGVTMLARSLGIATVAEGIETEEQAQMLVESGCSYGQGYLFGRPIAADQVGYFSAHRRLPALSTIQSVA</sequence>
<dbReference type="CDD" id="cd01949">
    <property type="entry name" value="GGDEF"/>
    <property type="match status" value="1"/>
</dbReference>
<dbReference type="PANTHER" id="PTHR44757:SF2">
    <property type="entry name" value="BIOFILM ARCHITECTURE MAINTENANCE PROTEIN MBAA"/>
    <property type="match status" value="1"/>
</dbReference>
<dbReference type="InterPro" id="IPR000160">
    <property type="entry name" value="GGDEF_dom"/>
</dbReference>
<evidence type="ECO:0000256" key="1">
    <source>
        <dbReference type="SAM" id="MobiDB-lite"/>
    </source>
</evidence>
<dbReference type="InterPro" id="IPR043128">
    <property type="entry name" value="Rev_trsase/Diguanyl_cyclase"/>
</dbReference>
<dbReference type="STRING" id="665126.ABB55_01020"/>
<dbReference type="SMART" id="SM00052">
    <property type="entry name" value="EAL"/>
    <property type="match status" value="1"/>
</dbReference>
<dbReference type="InterPro" id="IPR035919">
    <property type="entry name" value="EAL_sf"/>
</dbReference>
<dbReference type="Gene3D" id="3.30.450.40">
    <property type="match status" value="1"/>
</dbReference>
<dbReference type="SUPFAM" id="SSF55781">
    <property type="entry name" value="GAF domain-like"/>
    <property type="match status" value="1"/>
</dbReference>
<dbReference type="NCBIfam" id="TIGR00254">
    <property type="entry name" value="GGDEF"/>
    <property type="match status" value="1"/>
</dbReference>
<feature type="domain" description="EAL" evidence="3">
    <location>
        <begin position="596"/>
        <end position="851"/>
    </location>
</feature>
<keyword evidence="6" id="KW-1185">Reference proteome</keyword>
<dbReference type="SMART" id="SM00091">
    <property type="entry name" value="PAS"/>
    <property type="match status" value="2"/>
</dbReference>
<accession>A0A0P6VG35</accession>
<evidence type="ECO:0000259" key="4">
    <source>
        <dbReference type="PROSITE" id="PS50887"/>
    </source>
</evidence>
<evidence type="ECO:0000313" key="5">
    <source>
        <dbReference type="EMBL" id="KPL50979.1"/>
    </source>
</evidence>
<feature type="domain" description="GGDEF" evidence="4">
    <location>
        <begin position="456"/>
        <end position="587"/>
    </location>
</feature>
<name>A0A0P6VG35_9HYPH</name>
<comment type="caution">
    <text evidence="5">The sequence shown here is derived from an EMBL/GenBank/DDBJ whole genome shotgun (WGS) entry which is preliminary data.</text>
</comment>
<protein>
    <recommendedName>
        <fullName evidence="7">Diguanylate cyclase</fullName>
    </recommendedName>
</protein>
<dbReference type="Pfam" id="PF00563">
    <property type="entry name" value="EAL"/>
    <property type="match status" value="1"/>
</dbReference>
<dbReference type="Proteomes" id="UP000048984">
    <property type="component" value="Unassembled WGS sequence"/>
</dbReference>
<dbReference type="PROSITE" id="PS50883">
    <property type="entry name" value="EAL"/>
    <property type="match status" value="1"/>
</dbReference>
<dbReference type="Gene3D" id="3.20.20.450">
    <property type="entry name" value="EAL domain"/>
    <property type="match status" value="1"/>
</dbReference>
<reference evidence="5 6" key="1">
    <citation type="submission" date="2015-09" db="EMBL/GenBank/DDBJ databases">
        <authorList>
            <person name="Jackson K.R."/>
            <person name="Lunt B.L."/>
            <person name="Fisher J.N.B."/>
            <person name="Gardner A.V."/>
            <person name="Bailey M.E."/>
            <person name="Deus L.M."/>
            <person name="Earl A.S."/>
            <person name="Gibby P.D."/>
            <person name="Hartmann K.A."/>
            <person name="Liu J.E."/>
            <person name="Manci A.M."/>
            <person name="Nielsen D.A."/>
            <person name="Solomon M.B."/>
            <person name="Breakwell D.P."/>
            <person name="Burnett S.H."/>
            <person name="Grose J.H."/>
        </authorList>
    </citation>
    <scope>NUCLEOTIDE SEQUENCE [LARGE SCALE GENOMIC DNA]</scope>
    <source>
        <strain evidence="5 6">16</strain>
    </source>
</reference>
<evidence type="ECO:0008006" key="7">
    <source>
        <dbReference type="Google" id="ProtNLM"/>
    </source>
</evidence>
<dbReference type="Pfam" id="PF13188">
    <property type="entry name" value="PAS_8"/>
    <property type="match status" value="1"/>
</dbReference>
<dbReference type="SMART" id="SM00065">
    <property type="entry name" value="GAF"/>
    <property type="match status" value="1"/>
</dbReference>
<feature type="region of interest" description="Disordered" evidence="1">
    <location>
        <begin position="1"/>
        <end position="20"/>
    </location>
</feature>
<dbReference type="SUPFAM" id="SSF55073">
    <property type="entry name" value="Nucleotide cyclase"/>
    <property type="match status" value="1"/>
</dbReference>
<feature type="domain" description="PAS" evidence="2">
    <location>
        <begin position="300"/>
        <end position="344"/>
    </location>
</feature>
<dbReference type="NCBIfam" id="TIGR00229">
    <property type="entry name" value="sensory_box"/>
    <property type="match status" value="1"/>
</dbReference>
<dbReference type="PROSITE" id="PS50112">
    <property type="entry name" value="PAS"/>
    <property type="match status" value="1"/>
</dbReference>